<dbReference type="RefSeq" id="WP_344037156.1">
    <property type="nucleotide sequence ID" value="NZ_BAAAKE010000006.1"/>
</dbReference>
<reference evidence="4" key="1">
    <citation type="journal article" date="2019" name="Int. J. Syst. Evol. Microbiol.">
        <title>The Global Catalogue of Microorganisms (GCM) 10K type strain sequencing project: providing services to taxonomists for standard genome sequencing and annotation.</title>
        <authorList>
            <consortium name="The Broad Institute Genomics Platform"/>
            <consortium name="The Broad Institute Genome Sequencing Center for Infectious Disease"/>
            <person name="Wu L."/>
            <person name="Ma J."/>
        </authorList>
    </citation>
    <scope>NUCLEOTIDE SEQUENCE [LARGE SCALE GENOMIC DNA]</scope>
    <source>
        <strain evidence="4">KCTC 12848</strain>
    </source>
</reference>
<dbReference type="Proteomes" id="UP001595833">
    <property type="component" value="Unassembled WGS sequence"/>
</dbReference>
<dbReference type="EMBL" id="JBHSJB010000027">
    <property type="protein sequence ID" value="MFC5057313.1"/>
    <property type="molecule type" value="Genomic_DNA"/>
</dbReference>
<dbReference type="Gene3D" id="3.40.50.300">
    <property type="entry name" value="P-loop containing nucleotide triphosphate hydrolases"/>
    <property type="match status" value="1"/>
</dbReference>
<dbReference type="InterPro" id="IPR019734">
    <property type="entry name" value="TPR_rpt"/>
</dbReference>
<dbReference type="PANTHER" id="PTHR47691">
    <property type="entry name" value="REGULATOR-RELATED"/>
    <property type="match status" value="1"/>
</dbReference>
<dbReference type="PANTHER" id="PTHR47691:SF3">
    <property type="entry name" value="HTH-TYPE TRANSCRIPTIONAL REGULATOR RV0890C-RELATED"/>
    <property type="match status" value="1"/>
</dbReference>
<dbReference type="InterPro" id="IPR003593">
    <property type="entry name" value="AAA+_ATPase"/>
</dbReference>
<feature type="region of interest" description="Disordered" evidence="1">
    <location>
        <begin position="535"/>
        <end position="561"/>
    </location>
</feature>
<evidence type="ECO:0000313" key="4">
    <source>
        <dbReference type="Proteomes" id="UP001595833"/>
    </source>
</evidence>
<keyword evidence="4" id="KW-1185">Reference proteome</keyword>
<proteinExistence type="predicted"/>
<dbReference type="Gene3D" id="1.25.40.10">
    <property type="entry name" value="Tetratricopeptide repeat domain"/>
    <property type="match status" value="2"/>
</dbReference>
<dbReference type="SUPFAM" id="SSF52540">
    <property type="entry name" value="P-loop containing nucleoside triphosphate hydrolases"/>
    <property type="match status" value="1"/>
</dbReference>
<dbReference type="SMART" id="SM00382">
    <property type="entry name" value="AAA"/>
    <property type="match status" value="1"/>
</dbReference>
<feature type="domain" description="AAA+ ATPase" evidence="2">
    <location>
        <begin position="64"/>
        <end position="203"/>
    </location>
</feature>
<sequence>MNRFEGTALGPVVQARRIDRVVLGADVPPPSALAGLPPVEAAFTGRAAELADLAGFLDPGVEPPAAVGVLVGPPGIGKTALALRAAHAAVAAGWFPGGVLFQDLRGFARADPLEPEAALEVHLRALGVAGQHLPPDLAGRAALHRSLLAERPGRVLLVLDDAGTAAGVAPLLPGDRRHRVLVTSRDALGDLAPARRWELGVLSGDESVTLVARLLDVARDGDDRVAGAGRAADELAALCGHLPQALAIAGGLLACDPGRPVAELVRALADRGERLAELETGARSVRAALDLSYERLPAPAARLFRLLAANPGPTIAAGAAAALAEVPERAARRCLAVLRQAHLVEPAEPRGWFRFHDLIRLYAEDRLRDQPDPTALRRLLAHHNRMLLNLVVHTFPDKLITVEPGPSSGGFAPLPEMLAWFDAERPNLVAAFREAAARGLHADVAHNATMLGVHLQMRGGWDEALAAHRMAVEAGRAVGDPVATGYSLAYLGKAHSAMRDFDRADHVLREALDGFRRGGDRGAADWVSVELESNRLQARQADPGSRVGSGAPPPRPAAGAAEHDVVTTAMNALHALSNTATELFRQGRYDDALARFEEVLEVSREVGFRPGEASTLTNIGNCHYHRADLGRAVDCYTASAEVAREVGNLHGEALTRTSLGNCYDVAGLPDEAVAQFERALEAFRALGDRHAEGTTLFYLGRTLADRDGPDDRPRARDHLRRCLELLAPWPDYEIAAWARERLADLDP</sequence>
<dbReference type="InterPro" id="IPR011990">
    <property type="entry name" value="TPR-like_helical_dom_sf"/>
</dbReference>
<dbReference type="InterPro" id="IPR041664">
    <property type="entry name" value="AAA_16"/>
</dbReference>
<evidence type="ECO:0000259" key="2">
    <source>
        <dbReference type="SMART" id="SM00382"/>
    </source>
</evidence>
<dbReference type="Pfam" id="PF13191">
    <property type="entry name" value="AAA_16"/>
    <property type="match status" value="1"/>
</dbReference>
<protein>
    <submittedName>
        <fullName evidence="3">Tetratricopeptide repeat protein</fullName>
    </submittedName>
</protein>
<dbReference type="Pfam" id="PF13424">
    <property type="entry name" value="TPR_12"/>
    <property type="match status" value="1"/>
</dbReference>
<dbReference type="InterPro" id="IPR027417">
    <property type="entry name" value="P-loop_NTPase"/>
</dbReference>
<evidence type="ECO:0000256" key="1">
    <source>
        <dbReference type="SAM" id="MobiDB-lite"/>
    </source>
</evidence>
<organism evidence="3 4">
    <name type="scientific">Saccharothrix xinjiangensis</name>
    <dbReference type="NCBI Taxonomy" id="204798"/>
    <lineage>
        <taxon>Bacteria</taxon>
        <taxon>Bacillati</taxon>
        <taxon>Actinomycetota</taxon>
        <taxon>Actinomycetes</taxon>
        <taxon>Pseudonocardiales</taxon>
        <taxon>Pseudonocardiaceae</taxon>
        <taxon>Saccharothrix</taxon>
    </lineage>
</organism>
<dbReference type="SUPFAM" id="SSF48452">
    <property type="entry name" value="TPR-like"/>
    <property type="match status" value="2"/>
</dbReference>
<name>A0ABV9Y4Z9_9PSEU</name>
<dbReference type="PRINTS" id="PR00364">
    <property type="entry name" value="DISEASERSIST"/>
</dbReference>
<evidence type="ECO:0000313" key="3">
    <source>
        <dbReference type="EMBL" id="MFC5057313.1"/>
    </source>
</evidence>
<dbReference type="SMART" id="SM00028">
    <property type="entry name" value="TPR"/>
    <property type="match status" value="3"/>
</dbReference>
<accession>A0ABV9Y4Z9</accession>
<comment type="caution">
    <text evidence="3">The sequence shown here is derived from an EMBL/GenBank/DDBJ whole genome shotgun (WGS) entry which is preliminary data.</text>
</comment>
<gene>
    <name evidence="3" type="ORF">ACFPFM_26670</name>
</gene>